<dbReference type="GO" id="GO:0016646">
    <property type="term" value="F:oxidoreductase activity, acting on the CH-NH group of donors, NAD or NADP as acceptor"/>
    <property type="evidence" value="ECO:0007669"/>
    <property type="project" value="UniProtKB-ARBA"/>
</dbReference>
<dbReference type="RefSeq" id="WP_189990641.1">
    <property type="nucleotide sequence ID" value="NZ_BMZS01000006.1"/>
</dbReference>
<dbReference type="GO" id="GO:0010181">
    <property type="term" value="F:FMN binding"/>
    <property type="evidence" value="ECO:0007669"/>
    <property type="project" value="InterPro"/>
</dbReference>
<keyword evidence="6" id="KW-1185">Reference proteome</keyword>
<reference evidence="5" key="1">
    <citation type="journal article" date="2014" name="Int. J. Syst. Evol. Microbiol.">
        <title>Complete genome sequence of Corynebacterium casei LMG S-19264T (=DSM 44701T), isolated from a smear-ripened cheese.</title>
        <authorList>
            <consortium name="US DOE Joint Genome Institute (JGI-PGF)"/>
            <person name="Walter F."/>
            <person name="Albersmeier A."/>
            <person name="Kalinowski J."/>
            <person name="Ruckert C."/>
        </authorList>
    </citation>
    <scope>NUCLEOTIDE SEQUENCE</scope>
    <source>
        <strain evidence="5">KCTC 42651</strain>
    </source>
</reference>
<evidence type="ECO:0000256" key="1">
    <source>
        <dbReference type="ARBA" id="ARBA00001917"/>
    </source>
</evidence>
<protein>
    <recommendedName>
        <fullName evidence="4">Flavin reductase like domain-containing protein</fullName>
    </recommendedName>
</protein>
<name>A0A919CPX4_9PROT</name>
<keyword evidence="2" id="KW-0285">Flavoprotein</keyword>
<accession>A0A919CPX4</accession>
<dbReference type="PANTHER" id="PTHR43567">
    <property type="entry name" value="FLAVOREDOXIN-RELATED-RELATED"/>
    <property type="match status" value="1"/>
</dbReference>
<gene>
    <name evidence="5" type="ORF">GCM10017083_28060</name>
</gene>
<dbReference type="EMBL" id="BMZS01000006">
    <property type="protein sequence ID" value="GHD52563.1"/>
    <property type="molecule type" value="Genomic_DNA"/>
</dbReference>
<dbReference type="InterPro" id="IPR052174">
    <property type="entry name" value="Flavoredoxin"/>
</dbReference>
<organism evidence="5 6">
    <name type="scientific">Thalassobaculum fulvum</name>
    <dbReference type="NCBI Taxonomy" id="1633335"/>
    <lineage>
        <taxon>Bacteria</taxon>
        <taxon>Pseudomonadati</taxon>
        <taxon>Pseudomonadota</taxon>
        <taxon>Alphaproteobacteria</taxon>
        <taxon>Rhodospirillales</taxon>
        <taxon>Thalassobaculaceae</taxon>
        <taxon>Thalassobaculum</taxon>
    </lineage>
</organism>
<comment type="caution">
    <text evidence="5">The sequence shown here is derived from an EMBL/GenBank/DDBJ whole genome shotgun (WGS) entry which is preliminary data.</text>
</comment>
<evidence type="ECO:0000256" key="2">
    <source>
        <dbReference type="ARBA" id="ARBA00022630"/>
    </source>
</evidence>
<comment type="similarity">
    <text evidence="3">Belongs to the flavoredoxin family.</text>
</comment>
<evidence type="ECO:0000256" key="3">
    <source>
        <dbReference type="ARBA" id="ARBA00038054"/>
    </source>
</evidence>
<evidence type="ECO:0000259" key="4">
    <source>
        <dbReference type="Pfam" id="PF01613"/>
    </source>
</evidence>
<reference evidence="5" key="2">
    <citation type="submission" date="2020-09" db="EMBL/GenBank/DDBJ databases">
        <authorList>
            <person name="Sun Q."/>
            <person name="Kim S."/>
        </authorList>
    </citation>
    <scope>NUCLEOTIDE SEQUENCE</scope>
    <source>
        <strain evidence="5">KCTC 42651</strain>
    </source>
</reference>
<dbReference type="Gene3D" id="2.30.110.10">
    <property type="entry name" value="Electron Transport, Fmn-binding Protein, Chain A"/>
    <property type="match status" value="1"/>
</dbReference>
<dbReference type="Proteomes" id="UP000630353">
    <property type="component" value="Unassembled WGS sequence"/>
</dbReference>
<dbReference type="SUPFAM" id="SSF50475">
    <property type="entry name" value="FMN-binding split barrel"/>
    <property type="match status" value="1"/>
</dbReference>
<evidence type="ECO:0000313" key="6">
    <source>
        <dbReference type="Proteomes" id="UP000630353"/>
    </source>
</evidence>
<dbReference type="InterPro" id="IPR012349">
    <property type="entry name" value="Split_barrel_FMN-bd"/>
</dbReference>
<proteinExistence type="inferred from homology"/>
<dbReference type="AlphaFoldDB" id="A0A919CPX4"/>
<comment type="cofactor">
    <cofactor evidence="1">
        <name>FMN</name>
        <dbReference type="ChEBI" id="CHEBI:58210"/>
    </cofactor>
</comment>
<dbReference type="InterPro" id="IPR002563">
    <property type="entry name" value="Flavin_Rdtase-like_dom"/>
</dbReference>
<evidence type="ECO:0000313" key="5">
    <source>
        <dbReference type="EMBL" id="GHD52563.1"/>
    </source>
</evidence>
<dbReference type="Pfam" id="PF01613">
    <property type="entry name" value="Flavin_Reduct"/>
    <property type="match status" value="1"/>
</dbReference>
<feature type="domain" description="Flavin reductase like" evidence="4">
    <location>
        <begin position="15"/>
        <end position="73"/>
    </location>
</feature>
<sequence length="95" mass="10145">MKDLPLSEVYRLLEPGPVVPLTTARDGRPNVMTMSWHMMVDFEPPLVACVVSDADHSATALSATGECVTAIPEVDRAAKVVAVDGEIIQLDSAKP</sequence>
<dbReference type="PANTHER" id="PTHR43567:SF1">
    <property type="entry name" value="FLAVOREDOXIN"/>
    <property type="match status" value="1"/>
</dbReference>